<reference evidence="2" key="1">
    <citation type="submission" date="2016-10" db="EMBL/GenBank/DDBJ databases">
        <authorList>
            <person name="Varghese N."/>
            <person name="Submissions S."/>
        </authorList>
    </citation>
    <scope>NUCLEOTIDE SEQUENCE [LARGE SCALE GENOMIC DNA]</scope>
    <source>
        <strain evidence="2">CGMCC 4.3525</strain>
    </source>
</reference>
<protein>
    <submittedName>
        <fullName evidence="1">Uncharacterized protein</fullName>
    </submittedName>
</protein>
<proteinExistence type="predicted"/>
<dbReference type="Proteomes" id="UP000199352">
    <property type="component" value="Unassembled WGS sequence"/>
</dbReference>
<gene>
    <name evidence="1" type="ORF">SAMN05216188_11927</name>
</gene>
<evidence type="ECO:0000313" key="2">
    <source>
        <dbReference type="Proteomes" id="UP000199352"/>
    </source>
</evidence>
<dbReference type="EMBL" id="FOFR01000019">
    <property type="protein sequence ID" value="SER99774.1"/>
    <property type="molecule type" value="Genomic_DNA"/>
</dbReference>
<keyword evidence="2" id="KW-1185">Reference proteome</keyword>
<sequence>MIDDLLGIWGALRKGSADLTDMVGSPDDTSLSRSER</sequence>
<dbReference type="AlphaFoldDB" id="A0A1H9TRW9"/>
<name>A0A1H9TRW9_9PSEU</name>
<accession>A0A1H9TRW9</accession>
<evidence type="ECO:0000313" key="1">
    <source>
        <dbReference type="EMBL" id="SER99774.1"/>
    </source>
</evidence>
<organism evidence="1 2">
    <name type="scientific">Lentzea xinjiangensis</name>
    <dbReference type="NCBI Taxonomy" id="402600"/>
    <lineage>
        <taxon>Bacteria</taxon>
        <taxon>Bacillati</taxon>
        <taxon>Actinomycetota</taxon>
        <taxon>Actinomycetes</taxon>
        <taxon>Pseudonocardiales</taxon>
        <taxon>Pseudonocardiaceae</taxon>
        <taxon>Lentzea</taxon>
    </lineage>
</organism>